<name>A0A6J7FIM3_9ZZZZ</name>
<dbReference type="EMBL" id="CAFBLP010000139">
    <property type="protein sequence ID" value="CAB4895251.1"/>
    <property type="molecule type" value="Genomic_DNA"/>
</dbReference>
<sequence length="142" mass="15647">MLFERVHLAAEGLQFTEAADGDLDGRDEVALLIRLDQVGQRTGVAGLLDDLALAERREDEHAAQPLGVDQRRSREPVHARHLDVEDGQIGAQFAYQLDRLVATAGFSDDVVALFLEGLFQVEPDDGFIFGDHHSDGHGQSFR</sequence>
<accession>A0A6J7FIM3</accession>
<feature type="region of interest" description="Disordered" evidence="1">
    <location>
        <begin position="60"/>
        <end position="81"/>
    </location>
</feature>
<gene>
    <name evidence="2" type="ORF">UFOPK3376_03119</name>
</gene>
<organism evidence="2">
    <name type="scientific">freshwater metagenome</name>
    <dbReference type="NCBI Taxonomy" id="449393"/>
    <lineage>
        <taxon>unclassified sequences</taxon>
        <taxon>metagenomes</taxon>
        <taxon>ecological metagenomes</taxon>
    </lineage>
</organism>
<proteinExistence type="predicted"/>
<evidence type="ECO:0000256" key="1">
    <source>
        <dbReference type="SAM" id="MobiDB-lite"/>
    </source>
</evidence>
<feature type="compositionally biased region" description="Basic and acidic residues" evidence="1">
    <location>
        <begin position="69"/>
        <end position="81"/>
    </location>
</feature>
<reference evidence="2" key="1">
    <citation type="submission" date="2020-05" db="EMBL/GenBank/DDBJ databases">
        <authorList>
            <person name="Chiriac C."/>
            <person name="Salcher M."/>
            <person name="Ghai R."/>
            <person name="Kavagutti S V."/>
        </authorList>
    </citation>
    <scope>NUCLEOTIDE SEQUENCE</scope>
</reference>
<dbReference type="AlphaFoldDB" id="A0A6J7FIM3"/>
<protein>
    <submittedName>
        <fullName evidence="2">Unannotated protein</fullName>
    </submittedName>
</protein>
<evidence type="ECO:0000313" key="2">
    <source>
        <dbReference type="EMBL" id="CAB4895251.1"/>
    </source>
</evidence>